<dbReference type="Proteomes" id="UP000001292">
    <property type="component" value="Unassembled WGS sequence"/>
</dbReference>
<organism evidence="3">
    <name type="scientific">Drosophila sechellia</name>
    <name type="common">Fruit fly</name>
    <dbReference type="NCBI Taxonomy" id="7238"/>
    <lineage>
        <taxon>Eukaryota</taxon>
        <taxon>Metazoa</taxon>
        <taxon>Ecdysozoa</taxon>
        <taxon>Arthropoda</taxon>
        <taxon>Hexapoda</taxon>
        <taxon>Insecta</taxon>
        <taxon>Pterygota</taxon>
        <taxon>Neoptera</taxon>
        <taxon>Endopterygota</taxon>
        <taxon>Diptera</taxon>
        <taxon>Brachycera</taxon>
        <taxon>Muscomorpha</taxon>
        <taxon>Ephydroidea</taxon>
        <taxon>Drosophilidae</taxon>
        <taxon>Drosophila</taxon>
        <taxon>Sophophora</taxon>
    </lineage>
</organism>
<proteinExistence type="predicted"/>
<feature type="compositionally biased region" description="Polar residues" evidence="1">
    <location>
        <begin position="1"/>
        <end position="17"/>
    </location>
</feature>
<evidence type="ECO:0000256" key="1">
    <source>
        <dbReference type="SAM" id="MobiDB-lite"/>
    </source>
</evidence>
<name>B4I0Q1_DROSE</name>
<dbReference type="EMBL" id="CH480819">
    <property type="protein sequence ID" value="EDW53082.1"/>
    <property type="molecule type" value="Genomic_DNA"/>
</dbReference>
<gene>
    <name evidence="2" type="primary">Dsec\GM12405</name>
    <name evidence="2" type="ORF">Dsec_GM12405</name>
</gene>
<accession>B4I0Q1</accession>
<evidence type="ECO:0000313" key="2">
    <source>
        <dbReference type="EMBL" id="EDW53082.1"/>
    </source>
</evidence>
<feature type="region of interest" description="Disordered" evidence="1">
    <location>
        <begin position="1"/>
        <end position="67"/>
    </location>
</feature>
<sequence length="67" mass="7270">MSIQKLNDTTNSGYVSSEETDSLLMSPPAVCSTRRMDSEESMGCMSQSEHDGDVEQGLVRSSIVPDI</sequence>
<reference evidence="2 3" key="1">
    <citation type="journal article" date="2007" name="Nature">
        <title>Evolution of genes and genomes on the Drosophila phylogeny.</title>
        <authorList>
            <consortium name="Drosophila 12 Genomes Consortium"/>
            <person name="Clark A.G."/>
            <person name="Eisen M.B."/>
            <person name="Smith D.R."/>
            <person name="Bergman C.M."/>
            <person name="Oliver B."/>
            <person name="Markow T.A."/>
            <person name="Kaufman T.C."/>
            <person name="Kellis M."/>
            <person name="Gelbart W."/>
            <person name="Iyer V.N."/>
            <person name="Pollard D.A."/>
            <person name="Sackton T.B."/>
            <person name="Larracuente A.M."/>
            <person name="Singh N.D."/>
            <person name="Abad J.P."/>
            <person name="Abt D.N."/>
            <person name="Adryan B."/>
            <person name="Aguade M."/>
            <person name="Akashi H."/>
            <person name="Anderson W.W."/>
            <person name="Aquadro C.F."/>
            <person name="Ardell D.H."/>
            <person name="Arguello R."/>
            <person name="Artieri C.G."/>
            <person name="Barbash D.A."/>
            <person name="Barker D."/>
            <person name="Barsanti P."/>
            <person name="Batterham P."/>
            <person name="Batzoglou S."/>
            <person name="Begun D."/>
            <person name="Bhutkar A."/>
            <person name="Blanco E."/>
            <person name="Bosak S.A."/>
            <person name="Bradley R.K."/>
            <person name="Brand A.D."/>
            <person name="Brent M.R."/>
            <person name="Brooks A.N."/>
            <person name="Brown R.H."/>
            <person name="Butlin R.K."/>
            <person name="Caggese C."/>
            <person name="Calvi B.R."/>
            <person name="Bernardo de Carvalho A."/>
            <person name="Caspi A."/>
            <person name="Castrezana S."/>
            <person name="Celniker S.E."/>
            <person name="Chang J.L."/>
            <person name="Chapple C."/>
            <person name="Chatterji S."/>
            <person name="Chinwalla A."/>
            <person name="Civetta A."/>
            <person name="Clifton S.W."/>
            <person name="Comeron J.M."/>
            <person name="Costello J.C."/>
            <person name="Coyne J.A."/>
            <person name="Daub J."/>
            <person name="David R.G."/>
            <person name="Delcher A.L."/>
            <person name="Delehaunty K."/>
            <person name="Do C.B."/>
            <person name="Ebling H."/>
            <person name="Edwards K."/>
            <person name="Eickbush T."/>
            <person name="Evans J.D."/>
            <person name="Filipski A."/>
            <person name="Findeiss S."/>
            <person name="Freyhult E."/>
            <person name="Fulton L."/>
            <person name="Fulton R."/>
            <person name="Garcia A.C."/>
            <person name="Gardiner A."/>
            <person name="Garfield D.A."/>
            <person name="Garvin B.E."/>
            <person name="Gibson G."/>
            <person name="Gilbert D."/>
            <person name="Gnerre S."/>
            <person name="Godfrey J."/>
            <person name="Good R."/>
            <person name="Gotea V."/>
            <person name="Gravely B."/>
            <person name="Greenberg A.J."/>
            <person name="Griffiths-Jones S."/>
            <person name="Gross S."/>
            <person name="Guigo R."/>
            <person name="Gustafson E.A."/>
            <person name="Haerty W."/>
            <person name="Hahn M.W."/>
            <person name="Halligan D.L."/>
            <person name="Halpern A.L."/>
            <person name="Halter G.M."/>
            <person name="Han M.V."/>
            <person name="Heger A."/>
            <person name="Hillier L."/>
            <person name="Hinrichs A.S."/>
            <person name="Holmes I."/>
            <person name="Hoskins R.A."/>
            <person name="Hubisz M.J."/>
            <person name="Hultmark D."/>
            <person name="Huntley M.A."/>
            <person name="Jaffe D.B."/>
            <person name="Jagadeeshan S."/>
            <person name="Jeck W.R."/>
            <person name="Johnson J."/>
            <person name="Jones C.D."/>
            <person name="Jordan W.C."/>
            <person name="Karpen G.H."/>
            <person name="Kataoka E."/>
            <person name="Keightley P.D."/>
            <person name="Kheradpour P."/>
            <person name="Kirkness E.F."/>
            <person name="Koerich L.B."/>
            <person name="Kristiansen K."/>
            <person name="Kudrna D."/>
            <person name="Kulathinal R.J."/>
            <person name="Kumar S."/>
            <person name="Kwok R."/>
            <person name="Lander E."/>
            <person name="Langley C.H."/>
            <person name="Lapoint R."/>
            <person name="Lazzaro B.P."/>
            <person name="Lee S.J."/>
            <person name="Levesque L."/>
            <person name="Li R."/>
            <person name="Lin C.F."/>
            <person name="Lin M.F."/>
            <person name="Lindblad-Toh K."/>
            <person name="Llopart A."/>
            <person name="Long M."/>
            <person name="Low L."/>
            <person name="Lozovsky E."/>
            <person name="Lu J."/>
            <person name="Luo M."/>
            <person name="Machado C.A."/>
            <person name="Makalowski W."/>
            <person name="Marzo M."/>
            <person name="Matsuda M."/>
            <person name="Matzkin L."/>
            <person name="McAllister B."/>
            <person name="McBride C.S."/>
            <person name="McKernan B."/>
            <person name="McKernan K."/>
            <person name="Mendez-Lago M."/>
            <person name="Minx P."/>
            <person name="Mollenhauer M.U."/>
            <person name="Montooth K."/>
            <person name="Mount S.M."/>
            <person name="Mu X."/>
            <person name="Myers E."/>
            <person name="Negre B."/>
            <person name="Newfeld S."/>
            <person name="Nielsen R."/>
            <person name="Noor M.A."/>
            <person name="O'Grady P."/>
            <person name="Pachter L."/>
            <person name="Papaceit M."/>
            <person name="Parisi M.J."/>
            <person name="Parisi M."/>
            <person name="Parts L."/>
            <person name="Pedersen J.S."/>
            <person name="Pesole G."/>
            <person name="Phillippy A.M."/>
            <person name="Ponting C.P."/>
            <person name="Pop M."/>
            <person name="Porcelli D."/>
            <person name="Powell J.R."/>
            <person name="Prohaska S."/>
            <person name="Pruitt K."/>
            <person name="Puig M."/>
            <person name="Quesneville H."/>
            <person name="Ram K.R."/>
            <person name="Rand D."/>
            <person name="Rasmussen M.D."/>
            <person name="Reed L.K."/>
            <person name="Reenan R."/>
            <person name="Reily A."/>
            <person name="Remington K.A."/>
            <person name="Rieger T.T."/>
            <person name="Ritchie M.G."/>
            <person name="Robin C."/>
            <person name="Rogers Y.H."/>
            <person name="Rohde C."/>
            <person name="Rozas J."/>
            <person name="Rubenfield M.J."/>
            <person name="Ruiz A."/>
            <person name="Russo S."/>
            <person name="Salzberg S.L."/>
            <person name="Sanchez-Gracia A."/>
            <person name="Saranga D.J."/>
            <person name="Sato H."/>
            <person name="Schaeffer S.W."/>
            <person name="Schatz M.C."/>
            <person name="Schlenke T."/>
            <person name="Schwartz R."/>
            <person name="Segarra C."/>
            <person name="Singh R.S."/>
            <person name="Sirot L."/>
            <person name="Sirota M."/>
            <person name="Sisneros N.B."/>
            <person name="Smith C.D."/>
            <person name="Smith T.F."/>
            <person name="Spieth J."/>
            <person name="Stage D.E."/>
            <person name="Stark A."/>
            <person name="Stephan W."/>
            <person name="Strausberg R.L."/>
            <person name="Strempel S."/>
            <person name="Sturgill D."/>
            <person name="Sutton G."/>
            <person name="Sutton G.G."/>
            <person name="Tao W."/>
            <person name="Teichmann S."/>
            <person name="Tobari Y.N."/>
            <person name="Tomimura Y."/>
            <person name="Tsolas J.M."/>
            <person name="Valente V.L."/>
            <person name="Venter E."/>
            <person name="Venter J.C."/>
            <person name="Vicario S."/>
            <person name="Vieira F.G."/>
            <person name="Vilella A.J."/>
            <person name="Villasante A."/>
            <person name="Walenz B."/>
            <person name="Wang J."/>
            <person name="Wasserman M."/>
            <person name="Watts T."/>
            <person name="Wilson D."/>
            <person name="Wilson R.K."/>
            <person name="Wing R.A."/>
            <person name="Wolfner M.F."/>
            <person name="Wong A."/>
            <person name="Wong G.K."/>
            <person name="Wu C.I."/>
            <person name="Wu G."/>
            <person name="Yamamoto D."/>
            <person name="Yang H.P."/>
            <person name="Yang S.P."/>
            <person name="Yorke J.A."/>
            <person name="Yoshida K."/>
            <person name="Zdobnov E."/>
            <person name="Zhang P."/>
            <person name="Zhang Y."/>
            <person name="Zimin A.V."/>
            <person name="Baldwin J."/>
            <person name="Abdouelleil A."/>
            <person name="Abdulkadir J."/>
            <person name="Abebe A."/>
            <person name="Abera B."/>
            <person name="Abreu J."/>
            <person name="Acer S.C."/>
            <person name="Aftuck L."/>
            <person name="Alexander A."/>
            <person name="An P."/>
            <person name="Anderson E."/>
            <person name="Anderson S."/>
            <person name="Arachi H."/>
            <person name="Azer M."/>
            <person name="Bachantsang P."/>
            <person name="Barry A."/>
            <person name="Bayul T."/>
            <person name="Berlin A."/>
            <person name="Bessette D."/>
            <person name="Bloom T."/>
            <person name="Blye J."/>
            <person name="Boguslavskiy L."/>
            <person name="Bonnet C."/>
            <person name="Boukhgalter B."/>
            <person name="Bourzgui I."/>
            <person name="Brown A."/>
            <person name="Cahill P."/>
            <person name="Channer S."/>
            <person name="Cheshatsang Y."/>
            <person name="Chuda L."/>
            <person name="Citroen M."/>
            <person name="Collymore A."/>
            <person name="Cooke P."/>
            <person name="Costello M."/>
            <person name="D'Aco K."/>
            <person name="Daza R."/>
            <person name="De Haan G."/>
            <person name="DeGray S."/>
            <person name="DeMaso C."/>
            <person name="Dhargay N."/>
            <person name="Dooley K."/>
            <person name="Dooley E."/>
            <person name="Doricent M."/>
            <person name="Dorje P."/>
            <person name="Dorjee K."/>
            <person name="Dupes A."/>
            <person name="Elong R."/>
            <person name="Falk J."/>
            <person name="Farina A."/>
            <person name="Faro S."/>
            <person name="Ferguson D."/>
            <person name="Fisher S."/>
            <person name="Foley C.D."/>
            <person name="Franke A."/>
            <person name="Friedrich D."/>
            <person name="Gadbois L."/>
            <person name="Gearin G."/>
            <person name="Gearin C.R."/>
            <person name="Giannoukos G."/>
            <person name="Goode T."/>
            <person name="Graham J."/>
            <person name="Grandbois E."/>
            <person name="Grewal S."/>
            <person name="Gyaltsen K."/>
            <person name="Hafez N."/>
            <person name="Hagos B."/>
            <person name="Hall J."/>
            <person name="Henson C."/>
            <person name="Hollinger A."/>
            <person name="Honan T."/>
            <person name="Huard M.D."/>
            <person name="Hughes L."/>
            <person name="Hurhula B."/>
            <person name="Husby M.E."/>
            <person name="Kamat A."/>
            <person name="Kanga B."/>
            <person name="Kashin S."/>
            <person name="Khazanovich D."/>
            <person name="Kisner P."/>
            <person name="Lance K."/>
            <person name="Lara M."/>
            <person name="Lee W."/>
            <person name="Lennon N."/>
            <person name="Letendre F."/>
            <person name="LeVine R."/>
            <person name="Lipovsky A."/>
            <person name="Liu X."/>
            <person name="Liu J."/>
            <person name="Liu S."/>
            <person name="Lokyitsang T."/>
            <person name="Lokyitsang Y."/>
            <person name="Lubonja R."/>
            <person name="Lui A."/>
            <person name="MacDonald P."/>
            <person name="Magnisalis V."/>
            <person name="Maru K."/>
            <person name="Matthews C."/>
            <person name="McCusker W."/>
            <person name="McDonough S."/>
            <person name="Mehta T."/>
            <person name="Meldrim J."/>
            <person name="Meneus L."/>
            <person name="Mihai O."/>
            <person name="Mihalev A."/>
            <person name="Mihova T."/>
            <person name="Mittelman R."/>
            <person name="Mlenga V."/>
            <person name="Montmayeur A."/>
            <person name="Mulrain L."/>
            <person name="Navidi A."/>
            <person name="Naylor J."/>
            <person name="Negash T."/>
            <person name="Nguyen T."/>
            <person name="Nguyen N."/>
            <person name="Nicol R."/>
            <person name="Norbu C."/>
            <person name="Norbu N."/>
            <person name="Novod N."/>
            <person name="O'Neill B."/>
            <person name="Osman S."/>
            <person name="Markiewicz E."/>
            <person name="Oyono O.L."/>
            <person name="Patti C."/>
            <person name="Phunkhang P."/>
            <person name="Pierre F."/>
            <person name="Priest M."/>
            <person name="Raghuraman S."/>
            <person name="Rege F."/>
            <person name="Reyes R."/>
            <person name="Rise C."/>
            <person name="Rogov P."/>
            <person name="Ross K."/>
            <person name="Ryan E."/>
            <person name="Settipalli S."/>
            <person name="Shea T."/>
            <person name="Sherpa N."/>
            <person name="Shi L."/>
            <person name="Shih D."/>
            <person name="Sparrow T."/>
            <person name="Spaulding J."/>
            <person name="Stalker J."/>
            <person name="Stange-Thomann N."/>
            <person name="Stavropoulos S."/>
            <person name="Stone C."/>
            <person name="Strader C."/>
            <person name="Tesfaye S."/>
            <person name="Thomson T."/>
            <person name="Thoulutsang Y."/>
            <person name="Thoulutsang D."/>
            <person name="Topham K."/>
            <person name="Topping I."/>
            <person name="Tsamla T."/>
            <person name="Vassiliev H."/>
            <person name="Vo A."/>
            <person name="Wangchuk T."/>
            <person name="Wangdi T."/>
            <person name="Weiand M."/>
            <person name="Wilkinson J."/>
            <person name="Wilson A."/>
            <person name="Yadav S."/>
            <person name="Young G."/>
            <person name="Yu Q."/>
            <person name="Zembek L."/>
            <person name="Zhong D."/>
            <person name="Zimmer A."/>
            <person name="Zwirko Z."/>
            <person name="Jaffe D.B."/>
            <person name="Alvarez P."/>
            <person name="Brockman W."/>
            <person name="Butler J."/>
            <person name="Chin C."/>
            <person name="Gnerre S."/>
            <person name="Grabherr M."/>
            <person name="Kleber M."/>
            <person name="Mauceli E."/>
            <person name="MacCallum I."/>
        </authorList>
    </citation>
    <scope>NUCLEOTIDE SEQUENCE [LARGE SCALE GENOMIC DNA]</scope>
    <source>
        <strain evidence="3">Rob3c / Tucson 14021-0248.25</strain>
    </source>
</reference>
<dbReference type="AlphaFoldDB" id="B4I0Q1"/>
<dbReference type="HOGENOM" id="CLU_2815208_0_0_1"/>
<protein>
    <submittedName>
        <fullName evidence="2">GM12405</fullName>
    </submittedName>
</protein>
<evidence type="ECO:0000313" key="3">
    <source>
        <dbReference type="Proteomes" id="UP000001292"/>
    </source>
</evidence>
<keyword evidence="3" id="KW-1185">Reference proteome</keyword>